<proteinExistence type="predicted"/>
<dbReference type="EMBL" id="CAHIKZ030000130">
    <property type="protein sequence ID" value="CAE1154389.1"/>
    <property type="molecule type" value="Genomic_DNA"/>
</dbReference>
<evidence type="ECO:0000313" key="4">
    <source>
        <dbReference type="Proteomes" id="UP000597762"/>
    </source>
</evidence>
<evidence type="ECO:0000256" key="1">
    <source>
        <dbReference type="ARBA" id="ARBA00023125"/>
    </source>
</evidence>
<keyword evidence="4" id="KW-1185">Reference proteome</keyword>
<evidence type="ECO:0000313" key="3">
    <source>
        <dbReference type="EMBL" id="CAE1154389.1"/>
    </source>
</evidence>
<dbReference type="GO" id="GO:0003677">
    <property type="term" value="F:DNA binding"/>
    <property type="evidence" value="ECO:0007669"/>
    <property type="project" value="UniProtKB-KW"/>
</dbReference>
<protein>
    <recommendedName>
        <fullName evidence="2">HTH CENPB-type domain-containing protein</fullName>
    </recommendedName>
</protein>
<name>A0A812ATU7_ACAPH</name>
<dbReference type="Pfam" id="PF03221">
    <property type="entry name" value="HTH_Tnp_Tc5"/>
    <property type="match status" value="1"/>
</dbReference>
<dbReference type="GO" id="GO:0005634">
    <property type="term" value="C:nucleus"/>
    <property type="evidence" value="ECO:0007669"/>
    <property type="project" value="TreeGrafter"/>
</dbReference>
<gene>
    <name evidence="3" type="ORF">SPHA_4177</name>
</gene>
<reference evidence="3" key="1">
    <citation type="submission" date="2021-01" db="EMBL/GenBank/DDBJ databases">
        <authorList>
            <person name="Li R."/>
            <person name="Bekaert M."/>
        </authorList>
    </citation>
    <scope>NUCLEOTIDE SEQUENCE</scope>
    <source>
        <strain evidence="3">Farmed</strain>
    </source>
</reference>
<dbReference type="SMART" id="SM00674">
    <property type="entry name" value="CENPB"/>
    <property type="match status" value="1"/>
</dbReference>
<dbReference type="Gene3D" id="1.10.10.60">
    <property type="entry name" value="Homeodomain-like"/>
    <property type="match status" value="1"/>
</dbReference>
<dbReference type="PANTHER" id="PTHR19303">
    <property type="entry name" value="TRANSPOSON"/>
    <property type="match status" value="1"/>
</dbReference>
<dbReference type="Proteomes" id="UP000597762">
    <property type="component" value="Unassembled WGS sequence"/>
</dbReference>
<feature type="domain" description="HTH CENPB-type" evidence="2">
    <location>
        <begin position="1"/>
        <end position="72"/>
    </location>
</feature>
<dbReference type="InterPro" id="IPR006600">
    <property type="entry name" value="HTH_CenpB_DNA-bd_dom"/>
</dbReference>
<accession>A0A812ATU7</accession>
<organism evidence="3 4">
    <name type="scientific">Acanthosepion pharaonis</name>
    <name type="common">Pharaoh cuttlefish</name>
    <name type="synonym">Sepia pharaonis</name>
    <dbReference type="NCBI Taxonomy" id="158019"/>
    <lineage>
        <taxon>Eukaryota</taxon>
        <taxon>Metazoa</taxon>
        <taxon>Spiralia</taxon>
        <taxon>Lophotrochozoa</taxon>
        <taxon>Mollusca</taxon>
        <taxon>Cephalopoda</taxon>
        <taxon>Coleoidea</taxon>
        <taxon>Decapodiformes</taxon>
        <taxon>Sepiida</taxon>
        <taxon>Sepiina</taxon>
        <taxon>Sepiidae</taxon>
        <taxon>Acanthosepion</taxon>
    </lineage>
</organism>
<sequence length="211" mass="23573">MEKLLMVWLTEKQIAGDTVTEAIICEKARAIYTDLMQQTPGTSTGGAPGEPFKASRGWFENFKKRTGIHSVVRRGEAASADMKAAEDYLKTFAGIIVAEGYIPHEVFSCDETGLFWKKMPRRTYITVEEKRMPGHKPMKDRLALATDAAGDIEVLQEIGDTEEVISTIIHLRPTTSSSRPISKGLLVGKDDDKNHNFQQKKNLIFVRLCSL</sequence>
<dbReference type="AlphaFoldDB" id="A0A812ATU7"/>
<dbReference type="OrthoDB" id="6153757at2759"/>
<comment type="caution">
    <text evidence="3">The sequence shown here is derived from an EMBL/GenBank/DDBJ whole genome shotgun (WGS) entry which is preliminary data.</text>
</comment>
<dbReference type="PROSITE" id="PS51253">
    <property type="entry name" value="HTH_CENPB"/>
    <property type="match status" value="1"/>
</dbReference>
<keyword evidence="1" id="KW-0238">DNA-binding</keyword>
<dbReference type="SUPFAM" id="SSF46689">
    <property type="entry name" value="Homeodomain-like"/>
    <property type="match status" value="1"/>
</dbReference>
<dbReference type="InterPro" id="IPR009057">
    <property type="entry name" value="Homeodomain-like_sf"/>
</dbReference>
<dbReference type="PANTHER" id="PTHR19303:SF27">
    <property type="entry name" value="HTH CENPB-TYPE DOMAIN-CONTAINING PROTEIN"/>
    <property type="match status" value="1"/>
</dbReference>
<evidence type="ECO:0000259" key="2">
    <source>
        <dbReference type="PROSITE" id="PS51253"/>
    </source>
</evidence>
<dbReference type="InterPro" id="IPR050863">
    <property type="entry name" value="CenT-Element_Derived"/>
</dbReference>